<dbReference type="KEGG" id="agv:OJF2_53500"/>
<sequence length="223" mass="25083">MFQSARHRSPMTPRWVRGLMAGAFLAMISTTHVGCGLSYVFRSISPLHPTGWSFAWPILPSQSQRLEEDMKREERDRVPILDPIPADGMGAACLDPPSEEEVWNKVPKFKNGSPVFYETQRNNVRILIEKIGEKVDPCKIYPLAGPCQLVHCHYKGTIYYDELYWSDYPIPFNHVAHRVEVVYIDKDHLRRCGGPDNVDRPPAPIGVNPAAAAANYTGPAVGR</sequence>
<accession>A0A5B9W9J5</accession>
<proteinExistence type="predicted"/>
<dbReference type="EMBL" id="CP042997">
    <property type="protein sequence ID" value="QEH36765.1"/>
    <property type="molecule type" value="Genomic_DNA"/>
</dbReference>
<dbReference type="RefSeq" id="WP_246196155.1">
    <property type="nucleotide sequence ID" value="NZ_CP042997.1"/>
</dbReference>
<feature type="transmembrane region" description="Helical" evidence="1">
    <location>
        <begin position="21"/>
        <end position="41"/>
    </location>
</feature>
<keyword evidence="1" id="KW-1133">Transmembrane helix</keyword>
<dbReference type="AlphaFoldDB" id="A0A5B9W9J5"/>
<keyword evidence="1" id="KW-0472">Membrane</keyword>
<evidence type="ECO:0000256" key="1">
    <source>
        <dbReference type="SAM" id="Phobius"/>
    </source>
</evidence>
<reference evidence="2 3" key="1">
    <citation type="submission" date="2019-08" db="EMBL/GenBank/DDBJ databases">
        <title>Deep-cultivation of Planctomycetes and their phenomic and genomic characterization uncovers novel biology.</title>
        <authorList>
            <person name="Wiegand S."/>
            <person name="Jogler M."/>
            <person name="Boedeker C."/>
            <person name="Pinto D."/>
            <person name="Vollmers J."/>
            <person name="Rivas-Marin E."/>
            <person name="Kohn T."/>
            <person name="Peeters S.H."/>
            <person name="Heuer A."/>
            <person name="Rast P."/>
            <person name="Oberbeckmann S."/>
            <person name="Bunk B."/>
            <person name="Jeske O."/>
            <person name="Meyerdierks A."/>
            <person name="Storesund J.E."/>
            <person name="Kallscheuer N."/>
            <person name="Luecker S."/>
            <person name="Lage O.M."/>
            <person name="Pohl T."/>
            <person name="Merkel B.J."/>
            <person name="Hornburger P."/>
            <person name="Mueller R.-W."/>
            <person name="Bruemmer F."/>
            <person name="Labrenz M."/>
            <person name="Spormann A.M."/>
            <person name="Op den Camp H."/>
            <person name="Overmann J."/>
            <person name="Amann R."/>
            <person name="Jetten M.S.M."/>
            <person name="Mascher T."/>
            <person name="Medema M.H."/>
            <person name="Devos D.P."/>
            <person name="Kaster A.-K."/>
            <person name="Ovreas L."/>
            <person name="Rohde M."/>
            <person name="Galperin M.Y."/>
            <person name="Jogler C."/>
        </authorList>
    </citation>
    <scope>NUCLEOTIDE SEQUENCE [LARGE SCALE GENOMIC DNA]</scope>
    <source>
        <strain evidence="2 3">OJF2</strain>
    </source>
</reference>
<keyword evidence="1" id="KW-0812">Transmembrane</keyword>
<evidence type="ECO:0000313" key="3">
    <source>
        <dbReference type="Proteomes" id="UP000324233"/>
    </source>
</evidence>
<protein>
    <submittedName>
        <fullName evidence="2">Uncharacterized protein</fullName>
    </submittedName>
</protein>
<organism evidence="2 3">
    <name type="scientific">Aquisphaera giovannonii</name>
    <dbReference type="NCBI Taxonomy" id="406548"/>
    <lineage>
        <taxon>Bacteria</taxon>
        <taxon>Pseudomonadati</taxon>
        <taxon>Planctomycetota</taxon>
        <taxon>Planctomycetia</taxon>
        <taxon>Isosphaerales</taxon>
        <taxon>Isosphaeraceae</taxon>
        <taxon>Aquisphaera</taxon>
    </lineage>
</organism>
<dbReference type="Proteomes" id="UP000324233">
    <property type="component" value="Chromosome"/>
</dbReference>
<evidence type="ECO:0000313" key="2">
    <source>
        <dbReference type="EMBL" id="QEH36765.1"/>
    </source>
</evidence>
<name>A0A5B9W9J5_9BACT</name>
<keyword evidence="3" id="KW-1185">Reference proteome</keyword>
<gene>
    <name evidence="2" type="ORF">OJF2_53500</name>
</gene>